<dbReference type="PANTHER" id="PTHR48094:SF12">
    <property type="entry name" value="PARKINSON DISEASE PROTEIN 7 HOMOLOG"/>
    <property type="match status" value="1"/>
</dbReference>
<name>A0ABR2HMZ8_9EUKA</name>
<comment type="caution">
    <text evidence="2">The sequence shown here is derived from an EMBL/GenBank/DDBJ whole genome shotgun (WGS) entry which is preliminary data.</text>
</comment>
<reference evidence="2 3" key="1">
    <citation type="submission" date="2024-04" db="EMBL/GenBank/DDBJ databases">
        <title>Tritrichomonas musculus Genome.</title>
        <authorList>
            <person name="Alves-Ferreira E."/>
            <person name="Grigg M."/>
            <person name="Lorenzi H."/>
            <person name="Galac M."/>
        </authorList>
    </citation>
    <scope>NUCLEOTIDE SEQUENCE [LARGE SCALE GENOMIC DNA]</scope>
    <source>
        <strain evidence="2 3">EAF2021</strain>
    </source>
</reference>
<gene>
    <name evidence="2" type="ORF">M9Y10_018182</name>
</gene>
<dbReference type="InterPro" id="IPR050325">
    <property type="entry name" value="Prot/Nucl_acid_deglycase"/>
</dbReference>
<evidence type="ECO:0000313" key="3">
    <source>
        <dbReference type="Proteomes" id="UP001470230"/>
    </source>
</evidence>
<evidence type="ECO:0000313" key="2">
    <source>
        <dbReference type="EMBL" id="KAK8850071.1"/>
    </source>
</evidence>
<evidence type="ECO:0000259" key="1">
    <source>
        <dbReference type="Pfam" id="PF01965"/>
    </source>
</evidence>
<feature type="domain" description="DJ-1/PfpI" evidence="1">
    <location>
        <begin position="2"/>
        <end position="121"/>
    </location>
</feature>
<proteinExistence type="predicted"/>
<dbReference type="Gene3D" id="3.40.50.880">
    <property type="match status" value="1"/>
</dbReference>
<organism evidence="2 3">
    <name type="scientific">Tritrichomonas musculus</name>
    <dbReference type="NCBI Taxonomy" id="1915356"/>
    <lineage>
        <taxon>Eukaryota</taxon>
        <taxon>Metamonada</taxon>
        <taxon>Parabasalia</taxon>
        <taxon>Tritrichomonadida</taxon>
        <taxon>Tritrichomonadidae</taxon>
        <taxon>Tritrichomonas</taxon>
    </lineage>
</organism>
<dbReference type="Proteomes" id="UP001470230">
    <property type="component" value="Unassembled WGS sequence"/>
</dbReference>
<dbReference type="Pfam" id="PF01965">
    <property type="entry name" value="DJ-1_PfpI"/>
    <property type="match status" value="1"/>
</dbReference>
<dbReference type="SUPFAM" id="SSF52317">
    <property type="entry name" value="Class I glutamine amidotransferase-like"/>
    <property type="match status" value="1"/>
</dbReference>
<protein>
    <recommendedName>
        <fullName evidence="1">DJ-1/PfpI domain-containing protein</fullName>
    </recommendedName>
</protein>
<dbReference type="PANTHER" id="PTHR48094">
    <property type="entry name" value="PROTEIN/NUCLEIC ACID DEGLYCASE DJ-1-RELATED"/>
    <property type="match status" value="1"/>
</dbReference>
<dbReference type="InterPro" id="IPR002818">
    <property type="entry name" value="DJ-1/PfpI"/>
</dbReference>
<dbReference type="EMBL" id="JAPFFF010000024">
    <property type="protein sequence ID" value="KAK8850071.1"/>
    <property type="molecule type" value="Genomic_DNA"/>
</dbReference>
<accession>A0ABR2HMZ8</accession>
<sequence>MVTGAHQIVLTAETSVTNNTAMCDALVIPGGPGILQWRHQALVSDLIQQYYQASHLVAAICAAPILLHDLGILAKHRYTAHFSMEELAPHARLHELTVTDGNIITGCGPAAAIPFGLAILRALTDTEIVKKVSNGMMIP</sequence>
<dbReference type="InterPro" id="IPR029062">
    <property type="entry name" value="Class_I_gatase-like"/>
</dbReference>
<keyword evidence="3" id="KW-1185">Reference proteome</keyword>